<name>A0A4Y2SBN2_ARAVE</name>
<organism evidence="2 3">
    <name type="scientific">Araneus ventricosus</name>
    <name type="common">Orbweaver spider</name>
    <name type="synonym">Epeira ventricosa</name>
    <dbReference type="NCBI Taxonomy" id="182803"/>
    <lineage>
        <taxon>Eukaryota</taxon>
        <taxon>Metazoa</taxon>
        <taxon>Ecdysozoa</taxon>
        <taxon>Arthropoda</taxon>
        <taxon>Chelicerata</taxon>
        <taxon>Arachnida</taxon>
        <taxon>Araneae</taxon>
        <taxon>Araneomorphae</taxon>
        <taxon>Entelegynae</taxon>
        <taxon>Araneoidea</taxon>
        <taxon>Araneidae</taxon>
        <taxon>Araneus</taxon>
    </lineage>
</organism>
<proteinExistence type="predicted"/>
<keyword evidence="3" id="KW-1185">Reference proteome</keyword>
<evidence type="ECO:0000256" key="1">
    <source>
        <dbReference type="SAM" id="MobiDB-lite"/>
    </source>
</evidence>
<feature type="region of interest" description="Disordered" evidence="1">
    <location>
        <begin position="1"/>
        <end position="23"/>
    </location>
</feature>
<dbReference type="EMBL" id="BGPR01020721">
    <property type="protein sequence ID" value="GBN85311.1"/>
    <property type="molecule type" value="Genomic_DNA"/>
</dbReference>
<evidence type="ECO:0000313" key="2">
    <source>
        <dbReference type="EMBL" id="GBN85311.1"/>
    </source>
</evidence>
<reference evidence="2 3" key="1">
    <citation type="journal article" date="2019" name="Sci. Rep.">
        <title>Orb-weaving spider Araneus ventricosus genome elucidates the spidroin gene catalogue.</title>
        <authorList>
            <person name="Kono N."/>
            <person name="Nakamura H."/>
            <person name="Ohtoshi R."/>
            <person name="Moran D.A.P."/>
            <person name="Shinohara A."/>
            <person name="Yoshida Y."/>
            <person name="Fujiwara M."/>
            <person name="Mori M."/>
            <person name="Tomita M."/>
            <person name="Arakawa K."/>
        </authorList>
    </citation>
    <scope>NUCLEOTIDE SEQUENCE [LARGE SCALE GENOMIC DNA]</scope>
</reference>
<dbReference type="AlphaFoldDB" id="A0A4Y2SBN2"/>
<comment type="caution">
    <text evidence="2">The sequence shown here is derived from an EMBL/GenBank/DDBJ whole genome shotgun (WGS) entry which is preliminary data.</text>
</comment>
<accession>A0A4Y2SBN2</accession>
<protein>
    <submittedName>
        <fullName evidence="2">Uncharacterized protein</fullName>
    </submittedName>
</protein>
<dbReference type="Proteomes" id="UP000499080">
    <property type="component" value="Unassembled WGS sequence"/>
</dbReference>
<gene>
    <name evidence="2" type="ORF">AVEN_162483_1</name>
</gene>
<sequence>MFICRRGEKGGPEFPENHGTLERRLSHKNLQPPVLAKKRFEFYLKAEKTSPTQSIPDANRCDWLRGPGLIGGGRTSNIKRRTHGYEILAVRARRCPLHNDFNKIKNKPKF</sequence>
<evidence type="ECO:0000313" key="3">
    <source>
        <dbReference type="Proteomes" id="UP000499080"/>
    </source>
</evidence>